<evidence type="ECO:0000313" key="11">
    <source>
        <dbReference type="Proteomes" id="UP000177354"/>
    </source>
</evidence>
<dbReference type="PANTHER" id="PTHR12989">
    <property type="entry name" value="ALPHA-1,2-GLUCOSYLTRANSFERASE ALG10"/>
    <property type="match status" value="1"/>
</dbReference>
<feature type="transmembrane region" description="Helical" evidence="9">
    <location>
        <begin position="233"/>
        <end position="251"/>
    </location>
</feature>
<evidence type="ECO:0000256" key="6">
    <source>
        <dbReference type="ARBA" id="ARBA00022824"/>
    </source>
</evidence>
<reference evidence="10 11" key="1">
    <citation type="journal article" date="2016" name="Nat. Commun.">
        <title>Thousands of microbial genomes shed light on interconnected biogeochemical processes in an aquifer system.</title>
        <authorList>
            <person name="Anantharaman K."/>
            <person name="Brown C.T."/>
            <person name="Hug L.A."/>
            <person name="Sharon I."/>
            <person name="Castelle C.J."/>
            <person name="Probst A.J."/>
            <person name="Thomas B.C."/>
            <person name="Singh A."/>
            <person name="Wilkins M.J."/>
            <person name="Karaoz U."/>
            <person name="Brodie E.L."/>
            <person name="Williams K.H."/>
            <person name="Hubbard S.S."/>
            <person name="Banfield J.F."/>
        </authorList>
    </citation>
    <scope>NUCLEOTIDE SEQUENCE [LARGE SCALE GENOMIC DNA]</scope>
</reference>
<accession>A0A1F5Z3Q8</accession>
<feature type="transmembrane region" description="Helical" evidence="9">
    <location>
        <begin position="124"/>
        <end position="144"/>
    </location>
</feature>
<keyword evidence="5 9" id="KW-0812">Transmembrane</keyword>
<evidence type="ECO:0000256" key="9">
    <source>
        <dbReference type="SAM" id="Phobius"/>
    </source>
</evidence>
<protein>
    <recommendedName>
        <fullName evidence="12">Glycosyltransferase RgtA/B/C/D-like domain-containing protein</fullName>
    </recommendedName>
</protein>
<keyword evidence="4" id="KW-0808">Transferase</keyword>
<name>A0A1F5Z3Q8_9BACT</name>
<comment type="subcellular location">
    <subcellularLocation>
        <location evidence="1">Endoplasmic reticulum membrane</location>
        <topology evidence="1">Multi-pass membrane protein</topology>
    </subcellularLocation>
</comment>
<feature type="transmembrane region" description="Helical" evidence="9">
    <location>
        <begin position="300"/>
        <end position="326"/>
    </location>
</feature>
<dbReference type="InterPro" id="IPR016900">
    <property type="entry name" value="Alg10"/>
</dbReference>
<evidence type="ECO:0000256" key="3">
    <source>
        <dbReference type="ARBA" id="ARBA00022676"/>
    </source>
</evidence>
<evidence type="ECO:0000256" key="5">
    <source>
        <dbReference type="ARBA" id="ARBA00022692"/>
    </source>
</evidence>
<dbReference type="EMBL" id="MFJF01000014">
    <property type="protein sequence ID" value="OGG06742.1"/>
    <property type="molecule type" value="Genomic_DNA"/>
</dbReference>
<keyword evidence="6" id="KW-0256">Endoplasmic reticulum</keyword>
<feature type="transmembrane region" description="Helical" evidence="9">
    <location>
        <begin position="267"/>
        <end position="288"/>
    </location>
</feature>
<comment type="pathway">
    <text evidence="2">Protein modification; protein glycosylation.</text>
</comment>
<sequence length="400" mass="47992">MKKFNKYIFLPIIFLLLFLLLIYANKIPLYDDEPTHFAQINLFLKGEYKLIEGISIIPSFHFFIARTARLFGFRTLNQFRLINFFFTFLNITLFYLITMKLKSSHSILKTLQFTFLPILFPYRFLLYAENLSVLLILLALYCALTGRKFTSFIFSSLSVLTKQTNIVWYLFILFLIYLNNGSLKINFRKLPEFMKNNWYFFFGLIFFGIFVVTNRGVAVLTQKMHPDFIIKPGNLYWMLFLFFILFFPLNLKNISAIKPFLLKNKKLLIPLFLFLFVAVITFTSDHPWNQNPEHIRNRIILFFMSNSFWKVIYLLTVIFSLLSLFFTELININYYWLYPFTFLSLIPIWLIESRYSLPFFVLFNLFRKSASGKKELIQTVYFIILSLLIYWGYLNQQFYL</sequence>
<feature type="transmembrane region" description="Helical" evidence="9">
    <location>
        <begin position="80"/>
        <end position="98"/>
    </location>
</feature>
<evidence type="ECO:0000256" key="1">
    <source>
        <dbReference type="ARBA" id="ARBA00004477"/>
    </source>
</evidence>
<feature type="transmembrane region" description="Helical" evidence="9">
    <location>
        <begin position="376"/>
        <end position="394"/>
    </location>
</feature>
<gene>
    <name evidence="10" type="ORF">A2777_04575</name>
</gene>
<evidence type="ECO:0000256" key="7">
    <source>
        <dbReference type="ARBA" id="ARBA00022989"/>
    </source>
</evidence>
<dbReference type="GO" id="GO:0106073">
    <property type="term" value="F:dolichyl pyrophosphate Glc2Man9GlcNAc2 alpha-1,2-glucosyltransferase activity"/>
    <property type="evidence" value="ECO:0007669"/>
    <property type="project" value="InterPro"/>
</dbReference>
<feature type="transmembrane region" description="Helical" evidence="9">
    <location>
        <begin position="156"/>
        <end position="178"/>
    </location>
</feature>
<evidence type="ECO:0000313" key="10">
    <source>
        <dbReference type="EMBL" id="OGG06742.1"/>
    </source>
</evidence>
<dbReference type="PANTHER" id="PTHR12989:SF10">
    <property type="entry name" value="DOL-P-GLC:GLC(2)MAN(9)GLCNAC(2)-PP-DOL ALPHA-1,2-GLUCOSYLTRANSFERASE-RELATED"/>
    <property type="match status" value="1"/>
</dbReference>
<evidence type="ECO:0000256" key="4">
    <source>
        <dbReference type="ARBA" id="ARBA00022679"/>
    </source>
</evidence>
<feature type="transmembrane region" description="Helical" evidence="9">
    <location>
        <begin position="198"/>
        <end position="221"/>
    </location>
</feature>
<dbReference type="AlphaFoldDB" id="A0A1F5Z3Q8"/>
<evidence type="ECO:0008006" key="12">
    <source>
        <dbReference type="Google" id="ProtNLM"/>
    </source>
</evidence>
<organism evidence="10 11">
    <name type="scientific">Candidatus Gottesmanbacteria bacterium RIFCSPHIGHO2_01_FULL_40_15</name>
    <dbReference type="NCBI Taxonomy" id="1798376"/>
    <lineage>
        <taxon>Bacteria</taxon>
        <taxon>Candidatus Gottesmaniibacteriota</taxon>
    </lineage>
</organism>
<keyword evidence="7 9" id="KW-1133">Transmembrane helix</keyword>
<keyword evidence="3" id="KW-0328">Glycosyltransferase</keyword>
<keyword evidence="8 9" id="KW-0472">Membrane</keyword>
<comment type="caution">
    <text evidence="10">The sequence shown here is derived from an EMBL/GenBank/DDBJ whole genome shotgun (WGS) entry which is preliminary data.</text>
</comment>
<feature type="transmembrane region" description="Helical" evidence="9">
    <location>
        <begin position="332"/>
        <end position="351"/>
    </location>
</feature>
<evidence type="ECO:0000256" key="8">
    <source>
        <dbReference type="ARBA" id="ARBA00023136"/>
    </source>
</evidence>
<dbReference type="Proteomes" id="UP000177354">
    <property type="component" value="Unassembled WGS sequence"/>
</dbReference>
<proteinExistence type="predicted"/>
<dbReference type="Pfam" id="PF04922">
    <property type="entry name" value="DIE2_ALG10"/>
    <property type="match status" value="1"/>
</dbReference>
<dbReference type="GO" id="GO:0006488">
    <property type="term" value="P:dolichol-linked oligosaccharide biosynthetic process"/>
    <property type="evidence" value="ECO:0007669"/>
    <property type="project" value="InterPro"/>
</dbReference>
<evidence type="ECO:0000256" key="2">
    <source>
        <dbReference type="ARBA" id="ARBA00004922"/>
    </source>
</evidence>